<dbReference type="EMBL" id="LGST01000058">
    <property type="protein sequence ID" value="KND96166.1"/>
    <property type="molecule type" value="Genomic_DNA"/>
</dbReference>
<sequence>MGGFSDSGGLKCRRHWKGWNEETTGTQRLEEMVRGVCNFGDLGVTVGISFGADVLGFPCISQLDFSRQ</sequence>
<name>A0A0L0NPT3_CANAR</name>
<comment type="caution">
    <text evidence="1">The sequence shown here is derived from an EMBL/GenBank/DDBJ whole genome shotgun (WGS) entry which is preliminary data.</text>
</comment>
<evidence type="ECO:0000313" key="2">
    <source>
        <dbReference type="Proteomes" id="UP000037122"/>
    </source>
</evidence>
<dbReference type="AlphaFoldDB" id="A0A0L0NPT3"/>
<dbReference type="Proteomes" id="UP000037122">
    <property type="component" value="Unassembled WGS sequence"/>
</dbReference>
<reference evidence="2" key="1">
    <citation type="journal article" date="2015" name="BMC Genomics">
        <title>Draft genome of a commonly misdiagnosed multidrug resistant pathogen Candida auris.</title>
        <authorList>
            <person name="Chatterjee S."/>
            <person name="Alampalli S.V."/>
            <person name="Nageshan R.K."/>
            <person name="Chettiar S.T."/>
            <person name="Joshi S."/>
            <person name="Tatu U.S."/>
        </authorList>
    </citation>
    <scope>NUCLEOTIDE SEQUENCE [LARGE SCALE GENOMIC DNA]</scope>
    <source>
        <strain evidence="2">6684</strain>
    </source>
</reference>
<evidence type="ECO:0000313" key="1">
    <source>
        <dbReference type="EMBL" id="KND96166.1"/>
    </source>
</evidence>
<organism evidence="1 2">
    <name type="scientific">Candidozyma auris</name>
    <name type="common">Yeast</name>
    <name type="synonym">Candida auris</name>
    <dbReference type="NCBI Taxonomy" id="498019"/>
    <lineage>
        <taxon>Eukaryota</taxon>
        <taxon>Fungi</taxon>
        <taxon>Dikarya</taxon>
        <taxon>Ascomycota</taxon>
        <taxon>Saccharomycotina</taxon>
        <taxon>Pichiomycetes</taxon>
        <taxon>Metschnikowiaceae</taxon>
        <taxon>Candidozyma</taxon>
    </lineage>
</organism>
<protein>
    <submittedName>
        <fullName evidence="1">Uncharacterized protein</fullName>
    </submittedName>
</protein>
<accession>A0A0L0NPT3</accession>
<gene>
    <name evidence="1" type="ORF">QG37_07525</name>
</gene>
<proteinExistence type="predicted"/>
<dbReference type="VEuPathDB" id="FungiDB:QG37_07525"/>